<dbReference type="Proteomes" id="UP001066276">
    <property type="component" value="Chromosome 1_2"/>
</dbReference>
<gene>
    <name evidence="2" type="ORF">NDU88_007577</name>
</gene>
<protein>
    <submittedName>
        <fullName evidence="2">Uncharacterized protein</fullName>
    </submittedName>
</protein>
<sequence length="137" mass="15172">MAGGKGGRCAPGVALRLRTPKMAAGKGRRCVRARVRLYDSVHTPKMAAGKGRCACERPRLYGSVPYFQDGGRREAQLRVSLQDFMVPFHTPKTAAGKGRRRGARRGAADDRRVRNGKRVNPTFGQRLEEEKLTTECM</sequence>
<evidence type="ECO:0000313" key="2">
    <source>
        <dbReference type="EMBL" id="KAJ1212270.1"/>
    </source>
</evidence>
<evidence type="ECO:0000256" key="1">
    <source>
        <dbReference type="SAM" id="MobiDB-lite"/>
    </source>
</evidence>
<dbReference type="EMBL" id="JANPWB010000002">
    <property type="protein sequence ID" value="KAJ1212270.1"/>
    <property type="molecule type" value="Genomic_DNA"/>
</dbReference>
<keyword evidence="3" id="KW-1185">Reference proteome</keyword>
<dbReference type="AlphaFoldDB" id="A0AAV7WDZ5"/>
<evidence type="ECO:0000313" key="3">
    <source>
        <dbReference type="Proteomes" id="UP001066276"/>
    </source>
</evidence>
<name>A0AAV7WDZ5_PLEWA</name>
<reference evidence="2" key="1">
    <citation type="journal article" date="2022" name="bioRxiv">
        <title>Sequencing and chromosome-scale assembly of the giantPleurodeles waltlgenome.</title>
        <authorList>
            <person name="Brown T."/>
            <person name="Elewa A."/>
            <person name="Iarovenko S."/>
            <person name="Subramanian E."/>
            <person name="Araus A.J."/>
            <person name="Petzold A."/>
            <person name="Susuki M."/>
            <person name="Suzuki K.-i.T."/>
            <person name="Hayashi T."/>
            <person name="Toyoda A."/>
            <person name="Oliveira C."/>
            <person name="Osipova E."/>
            <person name="Leigh N.D."/>
            <person name="Simon A."/>
            <person name="Yun M.H."/>
        </authorList>
    </citation>
    <scope>NUCLEOTIDE SEQUENCE</scope>
    <source>
        <strain evidence="2">20211129_DDA</strain>
        <tissue evidence="2">Liver</tissue>
    </source>
</reference>
<organism evidence="2 3">
    <name type="scientific">Pleurodeles waltl</name>
    <name type="common">Iberian ribbed newt</name>
    <dbReference type="NCBI Taxonomy" id="8319"/>
    <lineage>
        <taxon>Eukaryota</taxon>
        <taxon>Metazoa</taxon>
        <taxon>Chordata</taxon>
        <taxon>Craniata</taxon>
        <taxon>Vertebrata</taxon>
        <taxon>Euteleostomi</taxon>
        <taxon>Amphibia</taxon>
        <taxon>Batrachia</taxon>
        <taxon>Caudata</taxon>
        <taxon>Salamandroidea</taxon>
        <taxon>Salamandridae</taxon>
        <taxon>Pleurodelinae</taxon>
        <taxon>Pleurodeles</taxon>
    </lineage>
</organism>
<feature type="region of interest" description="Disordered" evidence="1">
    <location>
        <begin position="90"/>
        <end position="120"/>
    </location>
</feature>
<proteinExistence type="predicted"/>
<comment type="caution">
    <text evidence="2">The sequence shown here is derived from an EMBL/GenBank/DDBJ whole genome shotgun (WGS) entry which is preliminary data.</text>
</comment>
<accession>A0AAV7WDZ5</accession>